<keyword evidence="3" id="KW-1185">Reference proteome</keyword>
<comment type="caution">
    <text evidence="2">The sequence shown here is derived from an EMBL/GenBank/DDBJ whole genome shotgun (WGS) entry which is preliminary data.</text>
</comment>
<proteinExistence type="predicted"/>
<dbReference type="OrthoDB" id="1492993at2"/>
<reference evidence="2 3" key="1">
    <citation type="submission" date="2019-04" db="EMBL/GenBank/DDBJ databases">
        <title>Reference strain of H23.</title>
        <authorList>
            <person name="Luo X."/>
        </authorList>
    </citation>
    <scope>NUCLEOTIDE SEQUENCE [LARGE SCALE GENOMIC DNA]</scope>
    <source>
        <strain evidence="2 3">H23</strain>
    </source>
</reference>
<evidence type="ECO:0000313" key="3">
    <source>
        <dbReference type="Proteomes" id="UP000308707"/>
    </source>
</evidence>
<feature type="transmembrane region" description="Helical" evidence="1">
    <location>
        <begin position="15"/>
        <end position="36"/>
    </location>
</feature>
<keyword evidence="1" id="KW-0812">Transmembrane</keyword>
<name>A0A4U5JVH9_9GAMM</name>
<dbReference type="RefSeq" id="WP_137266155.1">
    <property type="nucleotide sequence ID" value="NZ_SZUA01000001.1"/>
</dbReference>
<dbReference type="Proteomes" id="UP000308707">
    <property type="component" value="Unassembled WGS sequence"/>
</dbReference>
<accession>A0A4U5JVH9</accession>
<gene>
    <name evidence="2" type="ORF">FCE95_06680</name>
</gene>
<keyword evidence="1" id="KW-0472">Membrane</keyword>
<evidence type="ECO:0000313" key="2">
    <source>
        <dbReference type="EMBL" id="TKR33950.1"/>
    </source>
</evidence>
<evidence type="ECO:0000256" key="1">
    <source>
        <dbReference type="SAM" id="Phobius"/>
    </source>
</evidence>
<dbReference type="EMBL" id="SZUA01000001">
    <property type="protein sequence ID" value="TKR33950.1"/>
    <property type="molecule type" value="Genomic_DNA"/>
</dbReference>
<dbReference type="AlphaFoldDB" id="A0A4U5JVH9"/>
<organism evidence="2 3">
    <name type="scientific">Luteimonas gilva</name>
    <dbReference type="NCBI Taxonomy" id="2572684"/>
    <lineage>
        <taxon>Bacteria</taxon>
        <taxon>Pseudomonadati</taxon>
        <taxon>Pseudomonadota</taxon>
        <taxon>Gammaproteobacteria</taxon>
        <taxon>Lysobacterales</taxon>
        <taxon>Lysobacteraceae</taxon>
        <taxon>Luteimonas</taxon>
    </lineage>
</organism>
<keyword evidence="1" id="KW-1133">Transmembrane helix</keyword>
<protein>
    <submittedName>
        <fullName evidence="2">Uncharacterized protein</fullName>
    </submittedName>
</protein>
<sequence length="183" mass="20374">MNEAQAKPGTDWDRITAISAVLIGLVAVAVSAYTALIQRQQVRAEVWPRLLMYNAGQAGEFRIANKGVGPAMVRSVRVEVDGKPAHSWGQVLERLRLQDPGQSYSSLAGLVLSAGEDLVYLKPSSHERFLELRRHAGKRLRIKLCYCSALDECWTTQTWGESLEDAQREVARCPAMGPDEFYE</sequence>